<protein>
    <submittedName>
        <fullName evidence="2">Cupin domain-containing protein</fullName>
    </submittedName>
</protein>
<accession>A0A9X1IQU1</accession>
<dbReference type="AlphaFoldDB" id="A0A9X1IQU1"/>
<dbReference type="InterPro" id="IPR014710">
    <property type="entry name" value="RmlC-like_jellyroll"/>
</dbReference>
<dbReference type="Pfam" id="PF07883">
    <property type="entry name" value="Cupin_2"/>
    <property type="match status" value="1"/>
</dbReference>
<evidence type="ECO:0000313" key="2">
    <source>
        <dbReference type="EMBL" id="MBT2186973.1"/>
    </source>
</evidence>
<dbReference type="SUPFAM" id="SSF51182">
    <property type="entry name" value="RmlC-like cupins"/>
    <property type="match status" value="1"/>
</dbReference>
<evidence type="ECO:0000313" key="3">
    <source>
        <dbReference type="Proteomes" id="UP001138757"/>
    </source>
</evidence>
<feature type="domain" description="Cupin type-2" evidence="1">
    <location>
        <begin position="45"/>
        <end position="104"/>
    </location>
</feature>
<keyword evidence="3" id="KW-1185">Reference proteome</keyword>
<sequence>MTAPRNLLASLPDARAQELFTTLLARPGVRIERIVSQGQVTPADAPYDQNHDEWVLLLAGAARLWFDGTGEQALVPGDALLIPARVAHRVTWTQADPPTVWLAVHLGET</sequence>
<gene>
    <name evidence="2" type="ORF">KK488_08445</name>
</gene>
<dbReference type="Gene3D" id="2.60.120.10">
    <property type="entry name" value="Jelly Rolls"/>
    <property type="match status" value="1"/>
</dbReference>
<dbReference type="CDD" id="cd06981">
    <property type="entry name" value="cupin_reut_a1446"/>
    <property type="match status" value="1"/>
</dbReference>
<name>A0A9X1IQU1_9SPHN</name>
<dbReference type="Proteomes" id="UP001138757">
    <property type="component" value="Unassembled WGS sequence"/>
</dbReference>
<proteinExistence type="predicted"/>
<dbReference type="EMBL" id="JAHGAW010000005">
    <property type="protein sequence ID" value="MBT2186973.1"/>
    <property type="molecule type" value="Genomic_DNA"/>
</dbReference>
<evidence type="ECO:0000259" key="1">
    <source>
        <dbReference type="Pfam" id="PF07883"/>
    </source>
</evidence>
<comment type="caution">
    <text evidence="2">The sequence shown here is derived from an EMBL/GenBank/DDBJ whole genome shotgun (WGS) entry which is preliminary data.</text>
</comment>
<organism evidence="2 3">
    <name type="scientific">Sphingobium nicotianae</name>
    <dbReference type="NCBI Taxonomy" id="2782607"/>
    <lineage>
        <taxon>Bacteria</taxon>
        <taxon>Pseudomonadati</taxon>
        <taxon>Pseudomonadota</taxon>
        <taxon>Alphaproteobacteria</taxon>
        <taxon>Sphingomonadales</taxon>
        <taxon>Sphingomonadaceae</taxon>
        <taxon>Sphingobium</taxon>
    </lineage>
</organism>
<reference evidence="2" key="1">
    <citation type="submission" date="2021-05" db="EMBL/GenBank/DDBJ databases">
        <title>Genome of Sphingobium sp. strain.</title>
        <authorList>
            <person name="Fan R."/>
        </authorList>
    </citation>
    <scope>NUCLEOTIDE SEQUENCE</scope>
    <source>
        <strain evidence="2">H33</strain>
    </source>
</reference>
<dbReference type="InterPro" id="IPR013096">
    <property type="entry name" value="Cupin_2"/>
</dbReference>
<dbReference type="InterPro" id="IPR011051">
    <property type="entry name" value="RmlC_Cupin_sf"/>
</dbReference>